<dbReference type="Proteomes" id="UP000187429">
    <property type="component" value="Unassembled WGS sequence"/>
</dbReference>
<proteinExistence type="predicted"/>
<dbReference type="AlphaFoldDB" id="A0A1R1YMG2"/>
<evidence type="ECO:0000313" key="3">
    <source>
        <dbReference type="Proteomes" id="UP000187429"/>
    </source>
</evidence>
<evidence type="ECO:0000313" key="2">
    <source>
        <dbReference type="EMBL" id="OMJ28109.1"/>
    </source>
</evidence>
<accession>A0A1R1YMG2</accession>
<gene>
    <name evidence="2" type="ORF">AYI69_g2426</name>
</gene>
<keyword evidence="1" id="KW-0812">Transmembrane</keyword>
<organism evidence="2 3">
    <name type="scientific">Smittium culicis</name>
    <dbReference type="NCBI Taxonomy" id="133412"/>
    <lineage>
        <taxon>Eukaryota</taxon>
        <taxon>Fungi</taxon>
        <taxon>Fungi incertae sedis</taxon>
        <taxon>Zoopagomycota</taxon>
        <taxon>Kickxellomycotina</taxon>
        <taxon>Harpellomycetes</taxon>
        <taxon>Harpellales</taxon>
        <taxon>Legeriomycetaceae</taxon>
        <taxon>Smittium</taxon>
    </lineage>
</organism>
<keyword evidence="3" id="KW-1185">Reference proteome</keyword>
<keyword evidence="1" id="KW-1133">Transmembrane helix</keyword>
<comment type="caution">
    <text evidence="2">The sequence shown here is derived from an EMBL/GenBank/DDBJ whole genome shotgun (WGS) entry which is preliminary data.</text>
</comment>
<keyword evidence="1" id="KW-0472">Membrane</keyword>
<protein>
    <submittedName>
        <fullName evidence="2">Uncharacterized protein</fullName>
    </submittedName>
</protein>
<evidence type="ECO:0000256" key="1">
    <source>
        <dbReference type="SAM" id="Phobius"/>
    </source>
</evidence>
<sequence length="135" mass="15216">MYYGCGVDFVVVEMASDFEAIVYITCEFSILVIIHVKKVIRSNADPNYVVFNLFLIEFSIKMPNKKVNLCLVIHYIDNFISSFVNIAVVACRPDLCIVQNGIVCKICSILIPYWSVCCSFSVEQIFIITVVILAA</sequence>
<reference evidence="3" key="1">
    <citation type="submission" date="2017-01" db="EMBL/GenBank/DDBJ databases">
        <authorList>
            <person name="Wang Y."/>
            <person name="White M."/>
            <person name="Kvist S."/>
            <person name="Moncalvo J.-M."/>
        </authorList>
    </citation>
    <scope>NUCLEOTIDE SEQUENCE [LARGE SCALE GENOMIC DNA]</scope>
    <source>
        <strain evidence="3">ID-206-W2</strain>
    </source>
</reference>
<dbReference type="EMBL" id="LSSM01000710">
    <property type="protein sequence ID" value="OMJ28109.1"/>
    <property type="molecule type" value="Genomic_DNA"/>
</dbReference>
<feature type="transmembrane region" description="Helical" evidence="1">
    <location>
        <begin position="20"/>
        <end position="36"/>
    </location>
</feature>
<name>A0A1R1YMG2_9FUNG</name>